<keyword evidence="2" id="KW-1185">Reference proteome</keyword>
<dbReference type="RefSeq" id="WP_195900552.1">
    <property type="nucleotide sequence ID" value="NZ_JADOGI010000170.1"/>
</dbReference>
<evidence type="ECO:0000313" key="2">
    <source>
        <dbReference type="Proteomes" id="UP000605361"/>
    </source>
</evidence>
<name>A0A931F192_9ACTN</name>
<evidence type="ECO:0000313" key="1">
    <source>
        <dbReference type="EMBL" id="MBF8191644.1"/>
    </source>
</evidence>
<protein>
    <submittedName>
        <fullName evidence="1">Uncharacterized protein</fullName>
    </submittedName>
</protein>
<dbReference type="AlphaFoldDB" id="A0A931F192"/>
<dbReference type="Gene3D" id="6.20.20.10">
    <property type="match status" value="1"/>
</dbReference>
<dbReference type="Proteomes" id="UP000605361">
    <property type="component" value="Unassembled WGS sequence"/>
</dbReference>
<gene>
    <name evidence="1" type="ORF">ITP53_39320</name>
</gene>
<proteinExistence type="predicted"/>
<organism evidence="1 2">
    <name type="scientific">Nonomuraea cypriaca</name>
    <dbReference type="NCBI Taxonomy" id="1187855"/>
    <lineage>
        <taxon>Bacteria</taxon>
        <taxon>Bacillati</taxon>
        <taxon>Actinomycetota</taxon>
        <taxon>Actinomycetes</taxon>
        <taxon>Streptosporangiales</taxon>
        <taxon>Streptosporangiaceae</taxon>
        <taxon>Nonomuraea</taxon>
    </lineage>
</organism>
<reference evidence="1" key="1">
    <citation type="submission" date="2020-11" db="EMBL/GenBank/DDBJ databases">
        <title>Whole-genome analyses of Nonomuraea sp. K274.</title>
        <authorList>
            <person name="Veyisoglu A."/>
        </authorList>
    </citation>
    <scope>NUCLEOTIDE SEQUENCE</scope>
    <source>
        <strain evidence="1">K274</strain>
    </source>
</reference>
<comment type="caution">
    <text evidence="1">The sequence shown here is derived from an EMBL/GenBank/DDBJ whole genome shotgun (WGS) entry which is preliminary data.</text>
</comment>
<accession>A0A931F192</accession>
<sequence>MELILAAVTALVIYYMWDRRRHPKKVCGRCGGTGQKTSSWNGRAFGVCRRCRGKGEVRR</sequence>
<dbReference type="EMBL" id="JADOGI010000170">
    <property type="protein sequence ID" value="MBF8191644.1"/>
    <property type="molecule type" value="Genomic_DNA"/>
</dbReference>